<comment type="caution">
    <text evidence="2">The sequence shown here is derived from an EMBL/GenBank/DDBJ whole genome shotgun (WGS) entry which is preliminary data.</text>
</comment>
<name>A0AAD7N341_9AGAR</name>
<gene>
    <name evidence="2" type="ORF">DFH07DRAFT_964110</name>
</gene>
<feature type="region of interest" description="Disordered" evidence="1">
    <location>
        <begin position="387"/>
        <end position="426"/>
    </location>
</feature>
<keyword evidence="3" id="KW-1185">Reference proteome</keyword>
<reference evidence="2" key="1">
    <citation type="submission" date="2023-03" db="EMBL/GenBank/DDBJ databases">
        <title>Massive genome expansion in bonnet fungi (Mycena s.s.) driven by repeated elements and novel gene families across ecological guilds.</title>
        <authorList>
            <consortium name="Lawrence Berkeley National Laboratory"/>
            <person name="Harder C.B."/>
            <person name="Miyauchi S."/>
            <person name="Viragh M."/>
            <person name="Kuo A."/>
            <person name="Thoen E."/>
            <person name="Andreopoulos B."/>
            <person name="Lu D."/>
            <person name="Skrede I."/>
            <person name="Drula E."/>
            <person name="Henrissat B."/>
            <person name="Morin E."/>
            <person name="Kohler A."/>
            <person name="Barry K."/>
            <person name="LaButti K."/>
            <person name="Morin E."/>
            <person name="Salamov A."/>
            <person name="Lipzen A."/>
            <person name="Mereny Z."/>
            <person name="Hegedus B."/>
            <person name="Baldrian P."/>
            <person name="Stursova M."/>
            <person name="Weitz H."/>
            <person name="Taylor A."/>
            <person name="Grigoriev I.V."/>
            <person name="Nagy L.G."/>
            <person name="Martin F."/>
            <person name="Kauserud H."/>
        </authorList>
    </citation>
    <scope>NUCLEOTIDE SEQUENCE</scope>
    <source>
        <strain evidence="2">CBHHK188m</strain>
    </source>
</reference>
<evidence type="ECO:0000256" key="1">
    <source>
        <dbReference type="SAM" id="MobiDB-lite"/>
    </source>
</evidence>
<proteinExistence type="predicted"/>
<feature type="compositionally biased region" description="Low complexity" evidence="1">
    <location>
        <begin position="390"/>
        <end position="407"/>
    </location>
</feature>
<evidence type="ECO:0000313" key="2">
    <source>
        <dbReference type="EMBL" id="KAJ7743475.1"/>
    </source>
</evidence>
<accession>A0AAD7N341</accession>
<feature type="compositionally biased region" description="Acidic residues" evidence="1">
    <location>
        <begin position="589"/>
        <end position="628"/>
    </location>
</feature>
<dbReference type="AlphaFoldDB" id="A0AAD7N341"/>
<evidence type="ECO:0000313" key="3">
    <source>
        <dbReference type="Proteomes" id="UP001215280"/>
    </source>
</evidence>
<dbReference type="Pfam" id="PF18758">
    <property type="entry name" value="KDZ"/>
    <property type="match status" value="1"/>
</dbReference>
<dbReference type="Proteomes" id="UP001215280">
    <property type="component" value="Unassembled WGS sequence"/>
</dbReference>
<organism evidence="2 3">
    <name type="scientific">Mycena maculata</name>
    <dbReference type="NCBI Taxonomy" id="230809"/>
    <lineage>
        <taxon>Eukaryota</taxon>
        <taxon>Fungi</taxon>
        <taxon>Dikarya</taxon>
        <taxon>Basidiomycota</taxon>
        <taxon>Agaricomycotina</taxon>
        <taxon>Agaricomycetes</taxon>
        <taxon>Agaricomycetidae</taxon>
        <taxon>Agaricales</taxon>
        <taxon>Marasmiineae</taxon>
        <taxon>Mycenaceae</taxon>
        <taxon>Mycena</taxon>
    </lineage>
</organism>
<protein>
    <submittedName>
        <fullName evidence="2">Uncharacterized protein</fullName>
    </submittedName>
</protein>
<dbReference type="EMBL" id="JARJLG010000112">
    <property type="protein sequence ID" value="KAJ7743475.1"/>
    <property type="molecule type" value="Genomic_DNA"/>
</dbReference>
<feature type="region of interest" description="Disordered" evidence="1">
    <location>
        <begin position="564"/>
        <end position="628"/>
    </location>
</feature>
<dbReference type="InterPro" id="IPR040521">
    <property type="entry name" value="KDZ"/>
</dbReference>
<sequence length="628" mass="71166">MRWAVPALHIQGHQEECMYKFGTSYMLGLGHFHGETAEVYWPELNQIGPQVTQQGGGHRQDTISNHHNDWNFKKMAKAFVLLLVDLHKSEITFQKHQKQFLGLCATYAARIESEEWMTVSREPDLSDPKYVKSVYRYSKIKVPTQRAAYQQMLADEAAVVPNSNGARLNKVAAFINDGIRIQGDQLKVRKLVARLKQHFTETLKKEIEGLRTKIQNSIVTWRKTQKTLTPAFEDHLEKQKAGAVEDELLGLPSDLTEEERIALNVSPFTRQETDLREGAAYDALASVKVVAKALVTLRDRKRKNDSGVYKNTISQKQINDTERRRDLHIAHYMAARQALMNLDQGNASQFPPLEVKDTFLKSRSLRRQLGDSRITDGTVWAQAGISAGPSTASTSGKVSGSGKASATHGTVMPRRQAAQARERSVNHRPPLVAARQKKKGRKDGWLWSFKPAQMTDEELRAWNMEGDRIQWFRAEAEMERWREQVEMKLAEWRTTIRSFAQDSTQIGLIAYAKQKANMFAHREMEGRTALAKHTTLSKYKDIVGDDFDLVAFVTKKREEDKALQNDALKHGAEVAAAEAQRAREREAIGEESDDDDDEWMDEDQESEEDDEEAAEEEADDGDGDGGVE</sequence>